<keyword evidence="3" id="KW-0812">Transmembrane</keyword>
<dbReference type="AlphaFoldDB" id="A0A511DJF3"/>
<dbReference type="InterPro" id="IPR041916">
    <property type="entry name" value="Anti_sigma_zinc_sf"/>
</dbReference>
<sequence>MRLELGAYLLGSLAPAERVAVDSHLATCADCRAELASLAPLPGLLGRLTPDEAREGLVLPPADLLPRTLVAVGAERRRERRTVQRWRLLTAAAAVAALAGLGITVVPMLAPGPASTPMAAVAGVGASGSGVLEARAWGTALQLTLSGLPPAGSYQAFATAHDGHTEVVASWGPTPSGRASIQGATAIQRADLAEVQVRTVDGRPLMSLPC</sequence>
<reference evidence="5 6" key="1">
    <citation type="submission" date="2019-07" db="EMBL/GenBank/DDBJ databases">
        <title>Whole genome shotgun sequence of Pseudonocardia sulfidoxydans NBRC 16205.</title>
        <authorList>
            <person name="Hosoyama A."/>
            <person name="Uohara A."/>
            <person name="Ohji S."/>
            <person name="Ichikawa N."/>
        </authorList>
    </citation>
    <scope>NUCLEOTIDE SEQUENCE [LARGE SCALE GENOMIC DNA]</scope>
    <source>
        <strain evidence="5 6">NBRC 16205</strain>
    </source>
</reference>
<evidence type="ECO:0000256" key="3">
    <source>
        <dbReference type="SAM" id="Phobius"/>
    </source>
</evidence>
<evidence type="ECO:0000313" key="5">
    <source>
        <dbReference type="EMBL" id="GEL24939.1"/>
    </source>
</evidence>
<keyword evidence="6" id="KW-1185">Reference proteome</keyword>
<evidence type="ECO:0000313" key="6">
    <source>
        <dbReference type="Proteomes" id="UP000321685"/>
    </source>
</evidence>
<evidence type="ECO:0000256" key="2">
    <source>
        <dbReference type="ARBA" id="ARBA00023163"/>
    </source>
</evidence>
<comment type="caution">
    <text evidence="5">The sequence shown here is derived from an EMBL/GenBank/DDBJ whole genome shotgun (WGS) entry which is preliminary data.</text>
</comment>
<protein>
    <recommendedName>
        <fullName evidence="4">Putative zinc-finger domain-containing protein</fullName>
    </recommendedName>
</protein>
<gene>
    <name evidence="5" type="ORF">PSU4_38930</name>
</gene>
<keyword evidence="3" id="KW-1133">Transmembrane helix</keyword>
<keyword evidence="3" id="KW-0472">Membrane</keyword>
<evidence type="ECO:0000259" key="4">
    <source>
        <dbReference type="Pfam" id="PF13490"/>
    </source>
</evidence>
<dbReference type="EMBL" id="BJVJ01000042">
    <property type="protein sequence ID" value="GEL24939.1"/>
    <property type="molecule type" value="Genomic_DNA"/>
</dbReference>
<dbReference type="InterPro" id="IPR027383">
    <property type="entry name" value="Znf_put"/>
</dbReference>
<dbReference type="Gene3D" id="1.10.10.1320">
    <property type="entry name" value="Anti-sigma factor, zinc-finger domain"/>
    <property type="match status" value="1"/>
</dbReference>
<name>A0A511DJF3_9PSEU</name>
<evidence type="ECO:0000256" key="1">
    <source>
        <dbReference type="ARBA" id="ARBA00023015"/>
    </source>
</evidence>
<dbReference type="Pfam" id="PF13490">
    <property type="entry name" value="zf-HC2"/>
    <property type="match status" value="1"/>
</dbReference>
<accession>A0A511DJF3</accession>
<feature type="transmembrane region" description="Helical" evidence="3">
    <location>
        <begin position="86"/>
        <end position="110"/>
    </location>
</feature>
<keyword evidence="2" id="KW-0804">Transcription</keyword>
<organism evidence="5 6">
    <name type="scientific">Pseudonocardia sulfidoxydans NBRC 16205</name>
    <dbReference type="NCBI Taxonomy" id="1223511"/>
    <lineage>
        <taxon>Bacteria</taxon>
        <taxon>Bacillati</taxon>
        <taxon>Actinomycetota</taxon>
        <taxon>Actinomycetes</taxon>
        <taxon>Pseudonocardiales</taxon>
        <taxon>Pseudonocardiaceae</taxon>
        <taxon>Pseudonocardia</taxon>
    </lineage>
</organism>
<dbReference type="Proteomes" id="UP000321685">
    <property type="component" value="Unassembled WGS sequence"/>
</dbReference>
<keyword evidence="1" id="KW-0805">Transcription regulation</keyword>
<proteinExistence type="predicted"/>
<feature type="domain" description="Putative zinc-finger" evidence="4">
    <location>
        <begin position="5"/>
        <end position="32"/>
    </location>
</feature>